<evidence type="ECO:0000256" key="9">
    <source>
        <dbReference type="ARBA" id="ARBA00073590"/>
    </source>
</evidence>
<name>A0A199NQL7_9MICC</name>
<dbReference type="Pfam" id="PF13307">
    <property type="entry name" value="Helicase_C_2"/>
    <property type="match status" value="1"/>
</dbReference>
<dbReference type="GO" id="GO:0005524">
    <property type="term" value="F:ATP binding"/>
    <property type="evidence" value="ECO:0007669"/>
    <property type="project" value="UniProtKB-KW"/>
</dbReference>
<evidence type="ECO:0000313" key="13">
    <source>
        <dbReference type="EMBL" id="OAX51222.1"/>
    </source>
</evidence>
<dbReference type="EC" id="5.6.2.3" evidence="7"/>
<dbReference type="Proteomes" id="UP000053171">
    <property type="component" value="Unassembled WGS sequence"/>
</dbReference>
<dbReference type="Pfam" id="PF00270">
    <property type="entry name" value="DEAD"/>
    <property type="match status" value="1"/>
</dbReference>
<evidence type="ECO:0000256" key="7">
    <source>
        <dbReference type="ARBA" id="ARBA00044969"/>
    </source>
</evidence>
<evidence type="ECO:0000259" key="12">
    <source>
        <dbReference type="PROSITE" id="PS51193"/>
    </source>
</evidence>
<dbReference type="InterPro" id="IPR011545">
    <property type="entry name" value="DEAD/DEAH_box_helicase_dom"/>
</dbReference>
<dbReference type="Gene3D" id="3.40.50.300">
    <property type="entry name" value="P-loop containing nucleotide triphosphate hydrolases"/>
    <property type="match status" value="2"/>
</dbReference>
<keyword evidence="5" id="KW-0067">ATP-binding</keyword>
<dbReference type="InterPro" id="IPR014013">
    <property type="entry name" value="Helic_SF1/SF2_ATP-bd_DinG/Rad3"/>
</dbReference>
<evidence type="ECO:0000256" key="3">
    <source>
        <dbReference type="ARBA" id="ARBA00022801"/>
    </source>
</evidence>
<dbReference type="GO" id="GO:0043139">
    <property type="term" value="F:5'-3' DNA helicase activity"/>
    <property type="evidence" value="ECO:0007669"/>
    <property type="project" value="UniProtKB-EC"/>
</dbReference>
<comment type="cofactor">
    <cofactor evidence="1">
        <name>[4Fe-4S] cluster</name>
        <dbReference type="ChEBI" id="CHEBI:49883"/>
    </cofactor>
</comment>
<feature type="region of interest" description="Disordered" evidence="11">
    <location>
        <begin position="1"/>
        <end position="34"/>
    </location>
</feature>
<dbReference type="GO" id="GO:0016818">
    <property type="term" value="F:hydrolase activity, acting on acid anhydrides, in phosphorus-containing anhydrides"/>
    <property type="evidence" value="ECO:0007669"/>
    <property type="project" value="InterPro"/>
</dbReference>
<comment type="caution">
    <text evidence="13">The sequence shown here is derived from an EMBL/GenBank/DDBJ whole genome shotgun (WGS) entry which is preliminary data.</text>
</comment>
<dbReference type="GO" id="GO:0006139">
    <property type="term" value="P:nucleobase-containing compound metabolic process"/>
    <property type="evidence" value="ECO:0007669"/>
    <property type="project" value="InterPro"/>
</dbReference>
<dbReference type="InterPro" id="IPR014001">
    <property type="entry name" value="Helicase_ATP-bd"/>
</dbReference>
<dbReference type="SMART" id="SM00487">
    <property type="entry name" value="DEXDc"/>
    <property type="match status" value="1"/>
</dbReference>
<proteinExistence type="inferred from homology"/>
<comment type="catalytic activity">
    <reaction evidence="8">
        <text>ATP + H2O = ADP + phosphate + H(+)</text>
        <dbReference type="Rhea" id="RHEA:13065"/>
        <dbReference type="ChEBI" id="CHEBI:15377"/>
        <dbReference type="ChEBI" id="CHEBI:15378"/>
        <dbReference type="ChEBI" id="CHEBI:30616"/>
        <dbReference type="ChEBI" id="CHEBI:43474"/>
        <dbReference type="ChEBI" id="CHEBI:456216"/>
        <dbReference type="EC" id="5.6.2.3"/>
    </reaction>
</comment>
<protein>
    <recommendedName>
        <fullName evidence="9">ATP-dependent helicase DinG</fullName>
        <ecNumber evidence="7">5.6.2.3</ecNumber>
    </recommendedName>
    <alternativeName>
        <fullName evidence="10">DNA 5'-3' helicase DinG</fullName>
    </alternativeName>
</protein>
<dbReference type="InterPro" id="IPR006555">
    <property type="entry name" value="ATP-dep_Helicase_C"/>
</dbReference>
<evidence type="ECO:0000256" key="4">
    <source>
        <dbReference type="ARBA" id="ARBA00022806"/>
    </source>
</evidence>
<reference evidence="13" key="1">
    <citation type="submission" date="2016-06" db="EMBL/GenBank/DDBJ databases">
        <title>Identification of putative biosynthetic pathways for the production of bioactive secondary metabolites by the marine actinomycete Kocuria kristinae RUTW2-3.</title>
        <authorList>
            <person name="Waterworth S.C."/>
            <person name="Walmsley T.A."/>
            <person name="Matongo T."/>
            <person name="Davies-Coleman M.T."/>
            <person name="Dorrington R.A."/>
        </authorList>
    </citation>
    <scope>NUCLEOTIDE SEQUENCE [LARGE SCALE GENOMIC DNA]</scope>
    <source>
        <strain evidence="13">RUTW2-3</strain>
    </source>
</reference>
<evidence type="ECO:0000256" key="5">
    <source>
        <dbReference type="ARBA" id="ARBA00022840"/>
    </source>
</evidence>
<keyword evidence="3" id="KW-0378">Hydrolase</keyword>
<comment type="similarity">
    <text evidence="6">Belongs to the helicase family. DinG subfamily.</text>
</comment>
<organism evidence="13 14">
    <name type="scientific">Rothia kristinae</name>
    <dbReference type="NCBI Taxonomy" id="37923"/>
    <lineage>
        <taxon>Bacteria</taxon>
        <taxon>Bacillati</taxon>
        <taxon>Actinomycetota</taxon>
        <taxon>Actinomycetes</taxon>
        <taxon>Micrococcales</taxon>
        <taxon>Micrococcaceae</taxon>
        <taxon>Rothia</taxon>
    </lineage>
</organism>
<evidence type="ECO:0000256" key="10">
    <source>
        <dbReference type="ARBA" id="ARBA00079061"/>
    </source>
</evidence>
<dbReference type="GO" id="GO:0003676">
    <property type="term" value="F:nucleic acid binding"/>
    <property type="evidence" value="ECO:0007669"/>
    <property type="project" value="InterPro"/>
</dbReference>
<dbReference type="FunFam" id="3.40.50.300:FF:000437">
    <property type="entry name" value="ATP-dependent DNA helicase DinG"/>
    <property type="match status" value="1"/>
</dbReference>
<evidence type="ECO:0000256" key="11">
    <source>
        <dbReference type="SAM" id="MobiDB-lite"/>
    </source>
</evidence>
<accession>A0A199NQL7</accession>
<dbReference type="PANTHER" id="PTHR11472">
    <property type="entry name" value="DNA REPAIR DEAD HELICASE RAD3/XP-D SUBFAMILY MEMBER"/>
    <property type="match status" value="1"/>
</dbReference>
<evidence type="ECO:0000256" key="8">
    <source>
        <dbReference type="ARBA" id="ARBA00048954"/>
    </source>
</evidence>
<keyword evidence="4 13" id="KW-0347">Helicase</keyword>
<dbReference type="SUPFAM" id="SSF52540">
    <property type="entry name" value="P-loop containing nucleoside triphosphate hydrolases"/>
    <property type="match status" value="1"/>
</dbReference>
<evidence type="ECO:0000256" key="6">
    <source>
        <dbReference type="ARBA" id="ARBA00038058"/>
    </source>
</evidence>
<dbReference type="PANTHER" id="PTHR11472:SF34">
    <property type="entry name" value="REGULATOR OF TELOMERE ELONGATION HELICASE 1"/>
    <property type="match status" value="1"/>
</dbReference>
<keyword evidence="2" id="KW-0547">Nucleotide-binding</keyword>
<evidence type="ECO:0000256" key="1">
    <source>
        <dbReference type="ARBA" id="ARBA00001966"/>
    </source>
</evidence>
<evidence type="ECO:0000256" key="2">
    <source>
        <dbReference type="ARBA" id="ARBA00022741"/>
    </source>
</evidence>
<dbReference type="PROSITE" id="PS51193">
    <property type="entry name" value="HELICASE_ATP_BIND_2"/>
    <property type="match status" value="1"/>
</dbReference>
<gene>
    <name evidence="13" type="ORF">AN277_0210060</name>
</gene>
<feature type="domain" description="Helicase ATP-binding" evidence="12">
    <location>
        <begin position="43"/>
        <end position="332"/>
    </location>
</feature>
<dbReference type="RefSeq" id="WP_064725829.1">
    <property type="nucleotide sequence ID" value="NZ_JBFBMA010000002.1"/>
</dbReference>
<sequence>MSSTNPDPTRGSAPAEAAEDVHAPTGAEPETLPGAKDALALLDTAIERTGGQRRDGQRIMAAHVAQALQTGRHLLVQAGTGTGKSLAYLVPAIQHALGADKPVVVATATLALQAQIVGRDVPRLLETLEDRLEGEVEVALLKGRSNYVCLHKLEGGYPEDEDPDALFNLNSQGQAASGHPRPAPDSLAEEVVRLRAWADSTDTGDRDDLRPGVSDRAWRQVSVTASECLGRRCPLVEECFSERARQRAGEADVVITNHALLAISAFEGIGVLPEHDVVVVDEAHELVDRVTGAVTGALSPLMVRSAARAVRTNTQAASEPLSSAAEALEQACSGRPAELMPQGLEPGIARAMEQVRDAARAALSDTKADAKDSDAGRQTARAKLTEVLELAERMLSADGRFEVVWISRAGGWEPGRGYVSAADTDPAALHVAPLSVAGRLREGLFQDRTVVLTSATLAIGDSFDQVAGSLGLQGEKAPAWEGLDVGSPFDYPKQGMLYVARDLPKPGRGVSEEQLERILQLVEASGGGALGLFSSRRGAQQAAEYVREHSDLPVLVQGESSLRGLVERFTAEEDTCLFGTMSLWQGVDVPGPSCRLVLIDRIPFPRPDDPLATARARAVGRRGGNGFMAVSAYHAAIRLAQGAGRLIRSREDRGVVAVLDSRLATARYGGFLRAALPPLWTTDRLPVVTGALRRLHAG</sequence>
<dbReference type="AlphaFoldDB" id="A0A199NQL7"/>
<dbReference type="EMBL" id="LJBJ02000030">
    <property type="protein sequence ID" value="OAX51222.1"/>
    <property type="molecule type" value="Genomic_DNA"/>
</dbReference>
<dbReference type="InterPro" id="IPR027417">
    <property type="entry name" value="P-loop_NTPase"/>
</dbReference>
<dbReference type="SMART" id="SM00491">
    <property type="entry name" value="HELICc2"/>
    <property type="match status" value="1"/>
</dbReference>
<evidence type="ECO:0000313" key="14">
    <source>
        <dbReference type="Proteomes" id="UP000053171"/>
    </source>
</evidence>
<dbReference type="InterPro" id="IPR045028">
    <property type="entry name" value="DinG/Rad3-like"/>
</dbReference>
<keyword evidence="14" id="KW-1185">Reference proteome</keyword>